<reference evidence="7" key="1">
    <citation type="submission" date="2021-06" db="EMBL/GenBank/DDBJ databases">
        <title>44 bacteria genomes isolated from Dapeng, Shenzhen.</title>
        <authorList>
            <person name="Zheng W."/>
            <person name="Yu S."/>
            <person name="Huang Y."/>
        </authorList>
    </citation>
    <scope>NUCLEOTIDE SEQUENCE</scope>
    <source>
        <strain evidence="7">DP5N28-2</strain>
    </source>
</reference>
<dbReference type="Pfam" id="PF00884">
    <property type="entry name" value="Sulfatase"/>
    <property type="match status" value="1"/>
</dbReference>
<gene>
    <name evidence="7" type="ORF">KUV50_12030</name>
</gene>
<proteinExistence type="inferred from homology"/>
<dbReference type="InterPro" id="IPR050738">
    <property type="entry name" value="Sulfatase"/>
</dbReference>
<keyword evidence="5" id="KW-0732">Signal</keyword>
<dbReference type="SUPFAM" id="SSF53649">
    <property type="entry name" value="Alkaline phosphatase-like"/>
    <property type="match status" value="1"/>
</dbReference>
<dbReference type="AlphaFoldDB" id="A0A953HV66"/>
<dbReference type="PANTHER" id="PTHR42693:SF53">
    <property type="entry name" value="ENDO-4-O-SULFATASE"/>
    <property type="match status" value="1"/>
</dbReference>
<name>A0A953HV66_9BACT</name>
<dbReference type="GO" id="GO:0046872">
    <property type="term" value="F:metal ion binding"/>
    <property type="evidence" value="ECO:0007669"/>
    <property type="project" value="UniProtKB-KW"/>
</dbReference>
<evidence type="ECO:0000256" key="1">
    <source>
        <dbReference type="ARBA" id="ARBA00008779"/>
    </source>
</evidence>
<dbReference type="Gene3D" id="3.40.720.10">
    <property type="entry name" value="Alkaline Phosphatase, subunit A"/>
    <property type="match status" value="1"/>
</dbReference>
<dbReference type="Proteomes" id="UP000753961">
    <property type="component" value="Unassembled WGS sequence"/>
</dbReference>
<dbReference type="GO" id="GO:0004065">
    <property type="term" value="F:arylsulfatase activity"/>
    <property type="evidence" value="ECO:0007669"/>
    <property type="project" value="TreeGrafter"/>
</dbReference>
<evidence type="ECO:0000313" key="8">
    <source>
        <dbReference type="Proteomes" id="UP000753961"/>
    </source>
</evidence>
<dbReference type="SUPFAM" id="SSF48371">
    <property type="entry name" value="ARM repeat"/>
    <property type="match status" value="1"/>
</dbReference>
<evidence type="ECO:0000259" key="6">
    <source>
        <dbReference type="Pfam" id="PF00884"/>
    </source>
</evidence>
<evidence type="ECO:0000256" key="3">
    <source>
        <dbReference type="ARBA" id="ARBA00022801"/>
    </source>
</evidence>
<keyword evidence="3 7" id="KW-0378">Hydrolase</keyword>
<dbReference type="PANTHER" id="PTHR42693">
    <property type="entry name" value="ARYLSULFATASE FAMILY MEMBER"/>
    <property type="match status" value="1"/>
</dbReference>
<sequence length="609" mass="69854">MKYILIFSLFVWFNWLSSAQAQTEGTQPNILWIVSEDNSPFIGAYGDKFATTPHIDQLAREGVLYENAFASAPVCAPSRSTLITGVYPVSMGTQHMRSTYPIPDMIEFYPRYLREAGYYTTNNSKKDYNTDDQSKTWDESSNKATYLNRKEGQPFFAIFNIGISHESSIHDSIPIEDLRHDPEAVPIPPYHPRTSAMKHDWAQYYDKMEDMDARVGAILADLEASGEADNTIVFYYSDHGGILGRSKRFLFESGLRIPLVIRFPEKYKNLAPGASGSRTDRLVSFIDFPPTILSLAGLSVPDYMQGTAFLGKQKGRDEEYAFGFRGRMDERIDMSRTARDKQYRYTRNFMPHKVYGQYLEYLWRAPSMKSWADAYDHGTLNETQSRFFEPKEIEELYDITNDPDNINNLADDPAYKEVLDRMSQATMDWMIRIKDVGLIPEAMVERITEHTTMYEYARSGQYPIEQLLPQVERMTKGDQPAIRKGLKNKNPILRYWAATSAAMYPEMSAVLVHDIQALAQDDEVTVQIAAAEALYRMGQTTLPQDILIRALKNKYEKVRFQALNVLFNFEEKDLEPVWTAIRQIVPADPKNRKYDVRAARGLLKKYGAG</sequence>
<evidence type="ECO:0000256" key="4">
    <source>
        <dbReference type="ARBA" id="ARBA00022837"/>
    </source>
</evidence>
<dbReference type="CDD" id="cd16027">
    <property type="entry name" value="SGSH"/>
    <property type="match status" value="1"/>
</dbReference>
<dbReference type="EMBL" id="JAHVHU010000010">
    <property type="protein sequence ID" value="MBY5958870.1"/>
    <property type="molecule type" value="Genomic_DNA"/>
</dbReference>
<feature type="domain" description="Sulfatase N-terminal" evidence="6">
    <location>
        <begin position="28"/>
        <end position="297"/>
    </location>
</feature>
<comment type="caution">
    <text evidence="7">The sequence shown here is derived from an EMBL/GenBank/DDBJ whole genome shotgun (WGS) entry which is preliminary data.</text>
</comment>
<feature type="signal peptide" evidence="5">
    <location>
        <begin position="1"/>
        <end position="21"/>
    </location>
</feature>
<dbReference type="InterPro" id="IPR000917">
    <property type="entry name" value="Sulfatase_N"/>
</dbReference>
<dbReference type="Gene3D" id="1.25.10.10">
    <property type="entry name" value="Leucine-rich Repeat Variant"/>
    <property type="match status" value="1"/>
</dbReference>
<feature type="chain" id="PRO_5037925223" evidence="5">
    <location>
        <begin position="22"/>
        <end position="609"/>
    </location>
</feature>
<comment type="similarity">
    <text evidence="1">Belongs to the sulfatase family.</text>
</comment>
<dbReference type="InterPro" id="IPR011989">
    <property type="entry name" value="ARM-like"/>
</dbReference>
<dbReference type="InterPro" id="IPR024607">
    <property type="entry name" value="Sulfatase_CS"/>
</dbReference>
<protein>
    <submittedName>
        <fullName evidence="7">Sulfatase-like hydrolase/transferase</fullName>
    </submittedName>
</protein>
<keyword evidence="4" id="KW-0106">Calcium</keyword>
<dbReference type="RefSeq" id="WP_222580405.1">
    <property type="nucleotide sequence ID" value="NZ_JAHVHU010000010.1"/>
</dbReference>
<evidence type="ECO:0000313" key="7">
    <source>
        <dbReference type="EMBL" id="MBY5958870.1"/>
    </source>
</evidence>
<keyword evidence="8" id="KW-1185">Reference proteome</keyword>
<evidence type="ECO:0000256" key="2">
    <source>
        <dbReference type="ARBA" id="ARBA00022723"/>
    </source>
</evidence>
<dbReference type="InterPro" id="IPR017850">
    <property type="entry name" value="Alkaline_phosphatase_core_sf"/>
</dbReference>
<keyword evidence="2" id="KW-0479">Metal-binding</keyword>
<evidence type="ECO:0000256" key="5">
    <source>
        <dbReference type="SAM" id="SignalP"/>
    </source>
</evidence>
<accession>A0A953HV66</accession>
<dbReference type="PROSITE" id="PS00523">
    <property type="entry name" value="SULFATASE_1"/>
    <property type="match status" value="1"/>
</dbReference>
<organism evidence="7 8">
    <name type="scientific">Membranihabitans marinus</name>
    <dbReference type="NCBI Taxonomy" id="1227546"/>
    <lineage>
        <taxon>Bacteria</taxon>
        <taxon>Pseudomonadati</taxon>
        <taxon>Bacteroidota</taxon>
        <taxon>Saprospiria</taxon>
        <taxon>Saprospirales</taxon>
        <taxon>Saprospiraceae</taxon>
        <taxon>Membranihabitans</taxon>
    </lineage>
</organism>
<dbReference type="InterPro" id="IPR016024">
    <property type="entry name" value="ARM-type_fold"/>
</dbReference>